<gene>
    <name evidence="4" type="ORF">RSOLAG22IIIB_06831</name>
</gene>
<dbReference type="InterPro" id="IPR045338">
    <property type="entry name" value="DUF6535"/>
</dbReference>
<organism evidence="4 5">
    <name type="scientific">Rhizoctonia solani</name>
    <dbReference type="NCBI Taxonomy" id="456999"/>
    <lineage>
        <taxon>Eukaryota</taxon>
        <taxon>Fungi</taxon>
        <taxon>Dikarya</taxon>
        <taxon>Basidiomycota</taxon>
        <taxon>Agaricomycotina</taxon>
        <taxon>Agaricomycetes</taxon>
        <taxon>Cantharellales</taxon>
        <taxon>Ceratobasidiaceae</taxon>
        <taxon>Rhizoctonia</taxon>
    </lineage>
</organism>
<evidence type="ECO:0000259" key="3">
    <source>
        <dbReference type="Pfam" id="PF20153"/>
    </source>
</evidence>
<keyword evidence="5" id="KW-1185">Reference proteome</keyword>
<evidence type="ECO:0000256" key="2">
    <source>
        <dbReference type="SAM" id="Phobius"/>
    </source>
</evidence>
<feature type="transmembrane region" description="Helical" evidence="2">
    <location>
        <begin position="232"/>
        <end position="256"/>
    </location>
</feature>
<protein>
    <submittedName>
        <fullName evidence="4">Mediator of RNA polymerase II transcription subunit 23</fullName>
    </submittedName>
</protein>
<keyword evidence="2" id="KW-1133">Transmembrane helix</keyword>
<evidence type="ECO:0000256" key="1">
    <source>
        <dbReference type="SAM" id="MobiDB-lite"/>
    </source>
</evidence>
<dbReference type="EMBL" id="CYGV01001900">
    <property type="protein sequence ID" value="CUA77858.1"/>
    <property type="molecule type" value="Genomic_DNA"/>
</dbReference>
<dbReference type="Proteomes" id="UP000044841">
    <property type="component" value="Unassembled WGS sequence"/>
</dbReference>
<dbReference type="AlphaFoldDB" id="A0A0K6GGW5"/>
<sequence>MSLLFPGRLSDGGGNLRQSNHYDPPPEIRTASTSIPTPSSPPMLQMASEQPTIMDPTVERDEYGAEMGKEARVWRIYVRETDRSDAEVVDGWNKSLDVILVFAALFSAISTAFLIESSKKLQEDPADVTAQTLLVISQALSVLVNTTQPSTSAAEPLPSIDAGSFSPLQIMVAVNTLWYLSLSLSVGTSLLAMLAKDWCHSFMAGRTGHPYSQTIRRQQKWMMIEEWKMQELIMVLPSLIHLSLLLFAIGLCIYVWELNSGVAWPVICVTGASAGFYAWSSIMASTIDYFPYTTVISRFLRSNWTKWMFGQLCCLFRSRAAIKNLYINAVSRFVRSKWRNWVFNRVSEVYNRLCITMARMASYILHGIYDSNILGWFKSLDLRIGIWYESLNEWATETEAALPIHIPDTTLQHCHNHQDKVITLALHWLVTSCEAPGAIDAALQAIAGANPQIYREPFKECNAALEISKRLVSGNIYKATDKHVVSLYVRALSFLRSTSSQGSPAQTNICGLGDVQVSVWTLQNSYDKQVTQLIGDGTFTPSDQNIEALGIGSSIASYTLQRLNGLGQNNTLLPQTMCQLLRNHLRDQPLHPAALRSLINASELLSICVIDFEVLVQLIDCLVMLAQYLDKQLDASNPQILDQPTVLRCIYLIGQNFNRRRKDITPDIHSSLFGFAGGMIQDINTSSSLEYSSLVLVPKIVSQIMKVITHPDLYPVLGPHESLQDVIDQDEQRNIRGLLVSLSGTQIIGTNFSEAICHYFDDMEYTSKSNNNPILLSQVNLLMTEVLLCTKSAPLRDGCSYRLSRSPFPKLSSELVTALEKRNIMPLLEQASKSPLVQVQIHAISLLWLLCAIESYSSPDSNGYNQLGTQLRRCTAWGTSAVMKRALGYRLRHHWLNLNKSKAWVNLKRYQDYLSRVFECVVEAGDHIVPGTEEVVGKEFMEFRDQLEEHNRHVSKKYRGLASFTVYRDDHAVEVLPALHFVDETRDDDEPKAPGL</sequence>
<name>A0A0K6GGW5_9AGAM</name>
<keyword evidence="2" id="KW-0812">Transmembrane</keyword>
<accession>A0A0K6GGW5</accession>
<feature type="transmembrane region" description="Helical" evidence="2">
    <location>
        <begin position="262"/>
        <end position="279"/>
    </location>
</feature>
<feature type="domain" description="DUF6535" evidence="3">
    <location>
        <begin position="74"/>
        <end position="257"/>
    </location>
</feature>
<reference evidence="4 5" key="1">
    <citation type="submission" date="2015-07" db="EMBL/GenBank/DDBJ databases">
        <authorList>
            <person name="Noorani M."/>
        </authorList>
    </citation>
    <scope>NUCLEOTIDE SEQUENCE [LARGE SCALE GENOMIC DNA]</scope>
    <source>
        <strain evidence="4">BBA 69670</strain>
    </source>
</reference>
<evidence type="ECO:0000313" key="4">
    <source>
        <dbReference type="EMBL" id="CUA77858.1"/>
    </source>
</evidence>
<keyword evidence="2" id="KW-0472">Membrane</keyword>
<feature type="region of interest" description="Disordered" evidence="1">
    <location>
        <begin position="1"/>
        <end position="43"/>
    </location>
</feature>
<evidence type="ECO:0000313" key="5">
    <source>
        <dbReference type="Proteomes" id="UP000044841"/>
    </source>
</evidence>
<proteinExistence type="predicted"/>
<dbReference type="Pfam" id="PF20153">
    <property type="entry name" value="DUF6535"/>
    <property type="match status" value="1"/>
</dbReference>